<keyword evidence="6" id="KW-1185">Reference proteome</keyword>
<comment type="caution">
    <text evidence="5">The sequence shown here is derived from an EMBL/GenBank/DDBJ whole genome shotgun (WGS) entry which is preliminary data.</text>
</comment>
<dbReference type="PRINTS" id="PR00633">
    <property type="entry name" value="RCCNDNSATION"/>
</dbReference>
<feature type="repeat" description="RCC1" evidence="2">
    <location>
        <begin position="295"/>
        <end position="348"/>
    </location>
</feature>
<evidence type="ECO:0000313" key="6">
    <source>
        <dbReference type="Proteomes" id="UP000247498"/>
    </source>
</evidence>
<dbReference type="AlphaFoldDB" id="A0A2V0P3X9"/>
<dbReference type="PROSITE" id="PS50825">
    <property type="entry name" value="HYR"/>
    <property type="match status" value="1"/>
</dbReference>
<dbReference type="Proteomes" id="UP000247498">
    <property type="component" value="Unassembled WGS sequence"/>
</dbReference>
<dbReference type="InterPro" id="IPR000408">
    <property type="entry name" value="Reg_chr_condens"/>
</dbReference>
<dbReference type="PROSITE" id="PS50012">
    <property type="entry name" value="RCC1_3"/>
    <property type="match status" value="2"/>
</dbReference>
<evidence type="ECO:0000256" key="3">
    <source>
        <dbReference type="SAM" id="SignalP"/>
    </source>
</evidence>
<dbReference type="Pfam" id="PF13540">
    <property type="entry name" value="RCC1_2"/>
    <property type="match status" value="2"/>
</dbReference>
<evidence type="ECO:0000256" key="1">
    <source>
        <dbReference type="ARBA" id="ARBA00022737"/>
    </source>
</evidence>
<dbReference type="Gene3D" id="2.130.10.30">
    <property type="entry name" value="Regulator of chromosome condensation 1/beta-lactamase-inhibitor protein II"/>
    <property type="match status" value="2"/>
</dbReference>
<feature type="chain" id="PRO_5016150600" description="HYR domain-containing protein" evidence="3">
    <location>
        <begin position="26"/>
        <end position="1012"/>
    </location>
</feature>
<feature type="repeat" description="RCC1" evidence="2">
    <location>
        <begin position="400"/>
        <end position="447"/>
    </location>
</feature>
<evidence type="ECO:0000256" key="2">
    <source>
        <dbReference type="PROSITE-ProRule" id="PRU00235"/>
    </source>
</evidence>
<dbReference type="GO" id="GO:0005737">
    <property type="term" value="C:cytoplasm"/>
    <property type="evidence" value="ECO:0007669"/>
    <property type="project" value="TreeGrafter"/>
</dbReference>
<feature type="domain" description="HYR" evidence="4">
    <location>
        <begin position="912"/>
        <end position="1003"/>
    </location>
</feature>
<evidence type="ECO:0000313" key="5">
    <source>
        <dbReference type="EMBL" id="GBF94289.1"/>
    </source>
</evidence>
<dbReference type="STRING" id="307507.A0A2V0P3X9"/>
<gene>
    <name evidence="5" type="ORF">Rsub_06911</name>
</gene>
<dbReference type="InterPro" id="IPR009091">
    <property type="entry name" value="RCC1/BLIP-II"/>
</dbReference>
<dbReference type="EMBL" id="BDRX01000050">
    <property type="protein sequence ID" value="GBF94289.1"/>
    <property type="molecule type" value="Genomic_DNA"/>
</dbReference>
<keyword evidence="1" id="KW-0677">Repeat</keyword>
<protein>
    <recommendedName>
        <fullName evidence="4">HYR domain-containing protein</fullName>
    </recommendedName>
</protein>
<sequence>MRSGTRMARAAALLLALYAAGPAVASRSPAALQSFAGFGRSLLQDQTTCCGLVDAAATGGTVACGASGLVLTVPSTDFAAITASLTVTGKAGNTATTNSAILESLTCSNRFGDATWGSAGGATTLAVAAGTDLTCSTGTDGSCQGLVDRISPESKTSISSRHSCTIRATDGAVLCSGNNLYGNLGTGTTTSSTSLVAVLAPGTGSTILTGATQIAVGARIDSISPSGQSCACLSSGEAVCWGQNAGPLAVAIPLTTTTVRRPAYVMTDAAGTTRLTNCKFVSASGNTTLFLTTTGDIYAAGRNAYSELGLGTTTLTNWAAQVPRSSLGNRAAISISAGWRHSCALLEDHRVACVGQNNWGQLGRGATGLPQSNWANVVGITDAIDVKCGEVSTCALRQGGKVSCWGYGLAVGNGAGVVAVPTPVEVLPGGAISLSVGDRHVCALMSDSSVTCWGNGANGQLGAGAPAPPNWPNPQTSPQFVGADSIHAGSLSTCIITGLGKRICTGSNAYGQLASSTPIASINTSPLETVIPASGPLAGSTFALPPPFVVVSDAANAPVCLLQLSVKVDATCDNTPPVFDPALADLNVDSTTAAGAVVTYDPTATNDGVPVTVTCTPASGTQFAIGTTPVTCTAGVTTGTFNVIVAVAAPAFAANAPTTPFEANTNTPYDGANLDGLYAPSASDPIDGDLSASIETFLVSNDQQIFLSGVEAYIFPLGSTQIKNTVTNSLGVSSEEFVTIVVVDTTPPVFDPALANINVAATSAAGAVVTYAPTATNNGGPVAVTCAPTSGSQFAIGTTLVTCTAGVTTGTFNVTVTSSPTFAPGPTSPFQATTSTPYVGTSVAGLYAPSASDPKDGDLSASIKTFLVSTNQQISLSGASAYIFPLGSTQIKNTVTNSFGVTAEQLVTIVVVDTTKPVVTVTGESEILVTQAAPPARLKTVDYADKCKATDLGKPINTITYSPPSGSQVGTVFPVGQTTTVTCTATDAAGNTATGTFTVRVRRPPGQDDDRK</sequence>
<dbReference type="PANTHER" id="PTHR45982">
    <property type="entry name" value="REGULATOR OF CHROMOSOME CONDENSATION"/>
    <property type="match status" value="1"/>
</dbReference>
<evidence type="ECO:0000259" key="4">
    <source>
        <dbReference type="PROSITE" id="PS50825"/>
    </source>
</evidence>
<dbReference type="InterPro" id="IPR003410">
    <property type="entry name" value="HYR_dom"/>
</dbReference>
<feature type="signal peptide" evidence="3">
    <location>
        <begin position="1"/>
        <end position="25"/>
    </location>
</feature>
<proteinExistence type="predicted"/>
<reference evidence="5 6" key="1">
    <citation type="journal article" date="2018" name="Sci. Rep.">
        <title>Raphidocelis subcapitata (=Pseudokirchneriella subcapitata) provides an insight into genome evolution and environmental adaptations in the Sphaeropleales.</title>
        <authorList>
            <person name="Suzuki S."/>
            <person name="Yamaguchi H."/>
            <person name="Nakajima N."/>
            <person name="Kawachi M."/>
        </authorList>
    </citation>
    <scope>NUCLEOTIDE SEQUENCE [LARGE SCALE GENOMIC DNA]</scope>
    <source>
        <strain evidence="5 6">NIES-35</strain>
    </source>
</reference>
<dbReference type="OrthoDB" id="540695at2759"/>
<dbReference type="GO" id="GO:0005085">
    <property type="term" value="F:guanyl-nucleotide exchange factor activity"/>
    <property type="evidence" value="ECO:0007669"/>
    <property type="project" value="TreeGrafter"/>
</dbReference>
<organism evidence="5 6">
    <name type="scientific">Raphidocelis subcapitata</name>
    <dbReference type="NCBI Taxonomy" id="307507"/>
    <lineage>
        <taxon>Eukaryota</taxon>
        <taxon>Viridiplantae</taxon>
        <taxon>Chlorophyta</taxon>
        <taxon>core chlorophytes</taxon>
        <taxon>Chlorophyceae</taxon>
        <taxon>CS clade</taxon>
        <taxon>Sphaeropleales</taxon>
        <taxon>Selenastraceae</taxon>
        <taxon>Raphidocelis</taxon>
    </lineage>
</organism>
<dbReference type="SUPFAM" id="SSF50985">
    <property type="entry name" value="RCC1/BLIP-II"/>
    <property type="match status" value="1"/>
</dbReference>
<dbReference type="PANTHER" id="PTHR45982:SF1">
    <property type="entry name" value="REGULATOR OF CHROMOSOME CONDENSATION"/>
    <property type="match status" value="1"/>
</dbReference>
<keyword evidence="3" id="KW-0732">Signal</keyword>
<dbReference type="InterPro" id="IPR051553">
    <property type="entry name" value="Ran_GTPase-activating"/>
</dbReference>
<accession>A0A2V0P3X9</accession>
<name>A0A2V0P3X9_9CHLO</name>
<dbReference type="Pfam" id="PF02494">
    <property type="entry name" value="HYR"/>
    <property type="match status" value="1"/>
</dbReference>
<dbReference type="InParanoid" id="A0A2V0P3X9"/>